<sequence length="98" mass="11078">MDEFSRLIAAASQTTIDVFTLPSGCFGLLCTRQLERMDFKTCDRQDEEYGDLSYLNLPLKKTQSAYYRRDYDGQLAGNITEVESEIGLSLSGNEGYDQ</sequence>
<organism evidence="1 2">
    <name type="scientific">Hibiscus sabdariffa</name>
    <name type="common">roselle</name>
    <dbReference type="NCBI Taxonomy" id="183260"/>
    <lineage>
        <taxon>Eukaryota</taxon>
        <taxon>Viridiplantae</taxon>
        <taxon>Streptophyta</taxon>
        <taxon>Embryophyta</taxon>
        <taxon>Tracheophyta</taxon>
        <taxon>Spermatophyta</taxon>
        <taxon>Magnoliopsida</taxon>
        <taxon>eudicotyledons</taxon>
        <taxon>Gunneridae</taxon>
        <taxon>Pentapetalae</taxon>
        <taxon>rosids</taxon>
        <taxon>malvids</taxon>
        <taxon>Malvales</taxon>
        <taxon>Malvaceae</taxon>
        <taxon>Malvoideae</taxon>
        <taxon>Hibiscus</taxon>
    </lineage>
</organism>
<comment type="caution">
    <text evidence="1">The sequence shown here is derived from an EMBL/GenBank/DDBJ whole genome shotgun (WGS) entry which is preliminary data.</text>
</comment>
<evidence type="ECO:0000313" key="2">
    <source>
        <dbReference type="Proteomes" id="UP001396334"/>
    </source>
</evidence>
<dbReference type="EMBL" id="JBBPBN010000041">
    <property type="protein sequence ID" value="KAK8998509.1"/>
    <property type="molecule type" value="Genomic_DNA"/>
</dbReference>
<name>A0ABR2QD78_9ROSI</name>
<gene>
    <name evidence="1" type="ORF">V6N11_083897</name>
</gene>
<keyword evidence="2" id="KW-1185">Reference proteome</keyword>
<proteinExistence type="predicted"/>
<protein>
    <submittedName>
        <fullName evidence="1">Uncharacterized protein</fullName>
    </submittedName>
</protein>
<evidence type="ECO:0000313" key="1">
    <source>
        <dbReference type="EMBL" id="KAK8998509.1"/>
    </source>
</evidence>
<reference evidence="1 2" key="1">
    <citation type="journal article" date="2024" name="G3 (Bethesda)">
        <title>Genome assembly of Hibiscus sabdariffa L. provides insights into metabolisms of medicinal natural products.</title>
        <authorList>
            <person name="Kim T."/>
        </authorList>
    </citation>
    <scope>NUCLEOTIDE SEQUENCE [LARGE SCALE GENOMIC DNA]</scope>
    <source>
        <strain evidence="1">TK-2024</strain>
        <tissue evidence="1">Old leaves</tissue>
    </source>
</reference>
<dbReference type="Proteomes" id="UP001396334">
    <property type="component" value="Unassembled WGS sequence"/>
</dbReference>
<accession>A0ABR2QD78</accession>